<evidence type="ECO:0000256" key="1">
    <source>
        <dbReference type="SAM" id="MobiDB-lite"/>
    </source>
</evidence>
<dbReference type="Proteomes" id="UP001500280">
    <property type="component" value="Unassembled WGS sequence"/>
</dbReference>
<proteinExistence type="predicted"/>
<dbReference type="EMBL" id="BAAANF010000005">
    <property type="protein sequence ID" value="GAA1675126.1"/>
    <property type="molecule type" value="Genomic_DNA"/>
</dbReference>
<accession>A0ABN2GQC3</accession>
<gene>
    <name evidence="2" type="ORF">GCM10009745_17750</name>
</gene>
<evidence type="ECO:0000313" key="3">
    <source>
        <dbReference type="Proteomes" id="UP001500280"/>
    </source>
</evidence>
<sequence>MLKVRHRGWWVQKVGEPTEWEVPTPGFRGGTSQGMGAPTKWGGPGRAEGAPGGGCREPLGVRGVTWPG</sequence>
<feature type="compositionally biased region" description="Gly residues" evidence="1">
    <location>
        <begin position="42"/>
        <end position="55"/>
    </location>
</feature>
<reference evidence="2 3" key="1">
    <citation type="journal article" date="2019" name="Int. J. Syst. Evol. Microbiol.">
        <title>The Global Catalogue of Microorganisms (GCM) 10K type strain sequencing project: providing services to taxonomists for standard genome sequencing and annotation.</title>
        <authorList>
            <consortium name="The Broad Institute Genomics Platform"/>
            <consortium name="The Broad Institute Genome Sequencing Center for Infectious Disease"/>
            <person name="Wu L."/>
            <person name="Ma J."/>
        </authorList>
    </citation>
    <scope>NUCLEOTIDE SEQUENCE [LARGE SCALE GENOMIC DNA]</scope>
    <source>
        <strain evidence="2 3">JCM 14307</strain>
    </source>
</reference>
<keyword evidence="3" id="KW-1185">Reference proteome</keyword>
<comment type="caution">
    <text evidence="2">The sequence shown here is derived from an EMBL/GenBank/DDBJ whole genome shotgun (WGS) entry which is preliminary data.</text>
</comment>
<protein>
    <submittedName>
        <fullName evidence="2">Uncharacterized protein</fullName>
    </submittedName>
</protein>
<feature type="region of interest" description="Disordered" evidence="1">
    <location>
        <begin position="19"/>
        <end position="68"/>
    </location>
</feature>
<organism evidence="2 3">
    <name type="scientific">Kribbella yunnanensis</name>
    <dbReference type="NCBI Taxonomy" id="190194"/>
    <lineage>
        <taxon>Bacteria</taxon>
        <taxon>Bacillati</taxon>
        <taxon>Actinomycetota</taxon>
        <taxon>Actinomycetes</taxon>
        <taxon>Propionibacteriales</taxon>
        <taxon>Kribbellaceae</taxon>
        <taxon>Kribbella</taxon>
    </lineage>
</organism>
<evidence type="ECO:0000313" key="2">
    <source>
        <dbReference type="EMBL" id="GAA1675126.1"/>
    </source>
</evidence>
<name>A0ABN2GQC3_9ACTN</name>